<dbReference type="PANTHER" id="PTHR43047">
    <property type="entry name" value="TWO-COMPONENT HISTIDINE PROTEIN KINASE"/>
    <property type="match status" value="1"/>
</dbReference>
<dbReference type="InterPro" id="IPR036097">
    <property type="entry name" value="HisK_dim/P_sf"/>
</dbReference>
<dbReference type="EC" id="2.7.13.3" evidence="3"/>
<dbReference type="SMART" id="SM00448">
    <property type="entry name" value="REC"/>
    <property type="match status" value="1"/>
</dbReference>
<dbReference type="InterPro" id="IPR000700">
    <property type="entry name" value="PAS-assoc_C"/>
</dbReference>
<keyword evidence="8" id="KW-0067">ATP-binding</keyword>
<evidence type="ECO:0000256" key="2">
    <source>
        <dbReference type="ARBA" id="ARBA00004370"/>
    </source>
</evidence>
<evidence type="ECO:0000259" key="12">
    <source>
        <dbReference type="PROSITE" id="PS50109"/>
    </source>
</evidence>
<comment type="catalytic activity">
    <reaction evidence="1">
        <text>ATP + protein L-histidine = ADP + protein N-phospho-L-histidine.</text>
        <dbReference type="EC" id="2.7.13.3"/>
    </reaction>
</comment>
<keyword evidence="17" id="KW-1185">Reference proteome</keyword>
<dbReference type="AlphaFoldDB" id="A0A0C2YWW5"/>
<dbReference type="PROSITE" id="PS50109">
    <property type="entry name" value="HIS_KIN"/>
    <property type="match status" value="1"/>
</dbReference>
<evidence type="ECO:0000256" key="3">
    <source>
        <dbReference type="ARBA" id="ARBA00012438"/>
    </source>
</evidence>
<dbReference type="InterPro" id="IPR003594">
    <property type="entry name" value="HATPase_dom"/>
</dbReference>
<dbReference type="NCBIfam" id="TIGR00229">
    <property type="entry name" value="sensory_box"/>
    <property type="match status" value="1"/>
</dbReference>
<gene>
    <name evidence="16" type="ORF">CCC_04114</name>
</gene>
<accession>A0A0C2YWW5</accession>
<dbReference type="PANTHER" id="PTHR43047:SF72">
    <property type="entry name" value="OSMOSENSING HISTIDINE PROTEIN KINASE SLN1"/>
    <property type="match status" value="1"/>
</dbReference>
<dbReference type="PRINTS" id="PR00344">
    <property type="entry name" value="BCTRLSENSOR"/>
</dbReference>
<dbReference type="InterPro" id="IPR000014">
    <property type="entry name" value="PAS"/>
</dbReference>
<dbReference type="Pfam" id="PF02518">
    <property type="entry name" value="HATPase_c"/>
    <property type="match status" value="1"/>
</dbReference>
<reference evidence="16 17" key="1">
    <citation type="submission" date="2015-01" db="EMBL/GenBank/DDBJ databases">
        <title>Genome Sequence of Magnetospirillum magnetotacticum Strain MS-1.</title>
        <authorList>
            <person name="Marinov G.K."/>
            <person name="Smalley M.D."/>
            <person name="DeSalvo G."/>
        </authorList>
    </citation>
    <scope>NUCLEOTIDE SEQUENCE [LARGE SCALE GENOMIC DNA]</scope>
    <source>
        <strain evidence="16 17">MS-1</strain>
    </source>
</reference>
<evidence type="ECO:0000259" key="13">
    <source>
        <dbReference type="PROSITE" id="PS50110"/>
    </source>
</evidence>
<evidence type="ECO:0000256" key="10">
    <source>
        <dbReference type="ARBA" id="ARBA00023136"/>
    </source>
</evidence>
<sequence length="707" mass="77981">MRAQGNATTETRLTPHQKAPVPIILKSVRLGTEWGEGWRCLTTVMDITDRKIAEETASRHSAELAITRDKLALIIDCMPQHIAVLDGQGRIAMVNKAWREFSVANNGPANFCIGDFYGSVCGLEASECPPELTPNAILDVINGRLSGISLEYPCHSPTEQRWFSLNISPLTGSEPGAVVSHTNITARKLMEIDARNSRDRFADFAKASSDWYWEMDAELRFTWVSGRFGAATDLDPKSIIGKTRDSMIAEIDQAELNRYHDNLYNRRPFKDFDYLVDTPRGRKFLRICGVPVFDLEGGFVGYRGTGTDVTEIKKIEIQLRESKLAAEAANKAKSDFLSNMSHELRTPLNAVLGFAEVLLAGYGPPLTDKQRGYVDHILAGGSHLLDLINEVLDLAKVEAGAMTQEMTAINLGSVIEECVSLSSPIFTKYEVTPVNEAVACNATILADPQRTKQLILNLLSNAAKYNRRGGAVTLSCETTEDSFHRLTIADTGKGIPEHMQDQMFKPFNRLGADATATEGTGIGLALTKSIIEAMGGRIGFSSVVDEGSRFWLDFPLCDEKVESPAAATDGGRNLHYCFEDRLVLYIEDNVFNMRLMEALFEQLAPMRLITANNAEEGLILARSRQPDVILLDINLPGINGFEAVARLKEDASIRHIPVIGLSADASSATIERARNSGFADYLTKPVSLPELVRTLSREMEYKHANHH</sequence>
<evidence type="ECO:0000256" key="11">
    <source>
        <dbReference type="PROSITE-ProRule" id="PRU00169"/>
    </source>
</evidence>
<dbReference type="PROSITE" id="PS50110">
    <property type="entry name" value="RESPONSE_REGULATORY"/>
    <property type="match status" value="1"/>
</dbReference>
<dbReference type="GO" id="GO:0000155">
    <property type="term" value="F:phosphorelay sensor kinase activity"/>
    <property type="evidence" value="ECO:0007669"/>
    <property type="project" value="InterPro"/>
</dbReference>
<dbReference type="SUPFAM" id="SSF55785">
    <property type="entry name" value="PYP-like sensor domain (PAS domain)"/>
    <property type="match status" value="2"/>
</dbReference>
<evidence type="ECO:0000256" key="5">
    <source>
        <dbReference type="ARBA" id="ARBA00022679"/>
    </source>
</evidence>
<dbReference type="InterPro" id="IPR011006">
    <property type="entry name" value="CheY-like_superfamily"/>
</dbReference>
<evidence type="ECO:0000256" key="8">
    <source>
        <dbReference type="ARBA" id="ARBA00022840"/>
    </source>
</evidence>
<dbReference type="EMBL" id="JXSL01000023">
    <property type="protein sequence ID" value="KIL99598.1"/>
    <property type="molecule type" value="Genomic_DNA"/>
</dbReference>
<feature type="domain" description="PAC" evidence="14">
    <location>
        <begin position="270"/>
        <end position="321"/>
    </location>
</feature>
<dbReference type="SUPFAM" id="SSF55874">
    <property type="entry name" value="ATPase domain of HSP90 chaperone/DNA topoisomerase II/histidine kinase"/>
    <property type="match status" value="1"/>
</dbReference>
<dbReference type="FunFam" id="1.10.287.130:FF:000038">
    <property type="entry name" value="Sensory transduction histidine kinase"/>
    <property type="match status" value="1"/>
</dbReference>
<protein>
    <recommendedName>
        <fullName evidence="3">histidine kinase</fullName>
        <ecNumber evidence="3">2.7.13.3</ecNumber>
    </recommendedName>
</protein>
<keyword evidence="10" id="KW-0472">Membrane</keyword>
<dbReference type="SUPFAM" id="SSF52172">
    <property type="entry name" value="CheY-like"/>
    <property type="match status" value="1"/>
</dbReference>
<name>A0A0C2YWW5_PARME</name>
<comment type="subcellular location">
    <subcellularLocation>
        <location evidence="2">Membrane</location>
    </subcellularLocation>
</comment>
<dbReference type="SMART" id="SM00387">
    <property type="entry name" value="HATPase_c"/>
    <property type="match status" value="1"/>
</dbReference>
<dbReference type="InterPro" id="IPR035965">
    <property type="entry name" value="PAS-like_dom_sf"/>
</dbReference>
<dbReference type="Proteomes" id="UP000031971">
    <property type="component" value="Unassembled WGS sequence"/>
</dbReference>
<feature type="modified residue" description="4-aspartylphosphate" evidence="11">
    <location>
        <position position="632"/>
    </location>
</feature>
<dbReference type="Pfam" id="PF08448">
    <property type="entry name" value="PAS_4"/>
    <property type="match status" value="1"/>
</dbReference>
<feature type="domain" description="Rhodanese" evidence="15">
    <location>
        <begin position="283"/>
        <end position="311"/>
    </location>
</feature>
<evidence type="ECO:0000256" key="6">
    <source>
        <dbReference type="ARBA" id="ARBA00022741"/>
    </source>
</evidence>
<dbReference type="InterPro" id="IPR003661">
    <property type="entry name" value="HisK_dim/P_dom"/>
</dbReference>
<keyword evidence="4 11" id="KW-0597">Phosphoprotein</keyword>
<dbReference type="CDD" id="cd00082">
    <property type="entry name" value="HisKA"/>
    <property type="match status" value="1"/>
</dbReference>
<organism evidence="16 17">
    <name type="scientific">Paramagnetospirillum magnetotacticum MS-1</name>
    <dbReference type="NCBI Taxonomy" id="272627"/>
    <lineage>
        <taxon>Bacteria</taxon>
        <taxon>Pseudomonadati</taxon>
        <taxon>Pseudomonadota</taxon>
        <taxon>Alphaproteobacteria</taxon>
        <taxon>Rhodospirillales</taxon>
        <taxon>Magnetospirillaceae</taxon>
        <taxon>Paramagnetospirillum</taxon>
    </lineage>
</organism>
<dbReference type="SMART" id="SM00388">
    <property type="entry name" value="HisKA"/>
    <property type="match status" value="1"/>
</dbReference>
<evidence type="ECO:0000256" key="9">
    <source>
        <dbReference type="ARBA" id="ARBA00023012"/>
    </source>
</evidence>
<evidence type="ECO:0000259" key="14">
    <source>
        <dbReference type="PROSITE" id="PS50113"/>
    </source>
</evidence>
<dbReference type="InterPro" id="IPR005467">
    <property type="entry name" value="His_kinase_dom"/>
</dbReference>
<evidence type="ECO:0000259" key="15">
    <source>
        <dbReference type="PROSITE" id="PS50206"/>
    </source>
</evidence>
<dbReference type="InterPro" id="IPR004358">
    <property type="entry name" value="Sig_transdc_His_kin-like_C"/>
</dbReference>
<keyword evidence="7" id="KW-0418">Kinase</keyword>
<dbReference type="InterPro" id="IPR036890">
    <property type="entry name" value="HATPase_C_sf"/>
</dbReference>
<evidence type="ECO:0000256" key="1">
    <source>
        <dbReference type="ARBA" id="ARBA00000085"/>
    </source>
</evidence>
<dbReference type="PROSITE" id="PS50113">
    <property type="entry name" value="PAC"/>
    <property type="match status" value="1"/>
</dbReference>
<dbReference type="SUPFAM" id="SSF47384">
    <property type="entry name" value="Homodimeric domain of signal transducing histidine kinase"/>
    <property type="match status" value="1"/>
</dbReference>
<evidence type="ECO:0000313" key="17">
    <source>
        <dbReference type="Proteomes" id="UP000031971"/>
    </source>
</evidence>
<feature type="domain" description="Response regulatory" evidence="13">
    <location>
        <begin position="582"/>
        <end position="699"/>
    </location>
</feature>
<evidence type="ECO:0000256" key="4">
    <source>
        <dbReference type="ARBA" id="ARBA00022553"/>
    </source>
</evidence>
<proteinExistence type="predicted"/>
<keyword evidence="5" id="KW-0808">Transferase</keyword>
<dbReference type="Gene3D" id="1.10.287.130">
    <property type="match status" value="1"/>
</dbReference>
<dbReference type="Gene3D" id="3.40.50.2300">
    <property type="match status" value="1"/>
</dbReference>
<dbReference type="Pfam" id="PF00072">
    <property type="entry name" value="Response_reg"/>
    <property type="match status" value="1"/>
</dbReference>
<dbReference type="Gene3D" id="3.30.565.10">
    <property type="entry name" value="Histidine kinase-like ATPase, C-terminal domain"/>
    <property type="match status" value="1"/>
</dbReference>
<dbReference type="Gene3D" id="3.30.450.20">
    <property type="entry name" value="PAS domain"/>
    <property type="match status" value="2"/>
</dbReference>
<dbReference type="InterPro" id="IPR001763">
    <property type="entry name" value="Rhodanese-like_dom"/>
</dbReference>
<feature type="domain" description="Histidine kinase" evidence="12">
    <location>
        <begin position="339"/>
        <end position="558"/>
    </location>
</feature>
<evidence type="ECO:0000256" key="7">
    <source>
        <dbReference type="ARBA" id="ARBA00022777"/>
    </source>
</evidence>
<dbReference type="GO" id="GO:0009927">
    <property type="term" value="F:histidine phosphotransfer kinase activity"/>
    <property type="evidence" value="ECO:0007669"/>
    <property type="project" value="TreeGrafter"/>
</dbReference>
<evidence type="ECO:0000313" key="16">
    <source>
        <dbReference type="EMBL" id="KIL99598.1"/>
    </source>
</evidence>
<dbReference type="InterPro" id="IPR013656">
    <property type="entry name" value="PAS_4"/>
</dbReference>
<dbReference type="GO" id="GO:0005886">
    <property type="term" value="C:plasma membrane"/>
    <property type="evidence" value="ECO:0007669"/>
    <property type="project" value="TreeGrafter"/>
</dbReference>
<dbReference type="InterPro" id="IPR001789">
    <property type="entry name" value="Sig_transdc_resp-reg_receiver"/>
</dbReference>
<keyword evidence="9" id="KW-0902">Two-component regulatory system</keyword>
<keyword evidence="6" id="KW-0547">Nucleotide-binding</keyword>
<dbReference type="Pfam" id="PF00512">
    <property type="entry name" value="HisKA"/>
    <property type="match status" value="1"/>
</dbReference>
<dbReference type="GO" id="GO:0005524">
    <property type="term" value="F:ATP binding"/>
    <property type="evidence" value="ECO:0007669"/>
    <property type="project" value="UniProtKB-KW"/>
</dbReference>
<comment type="caution">
    <text evidence="16">The sequence shown here is derived from an EMBL/GenBank/DDBJ whole genome shotgun (WGS) entry which is preliminary data.</text>
</comment>
<dbReference type="PROSITE" id="PS50206">
    <property type="entry name" value="RHODANESE_3"/>
    <property type="match status" value="1"/>
</dbReference>
<dbReference type="STRING" id="272627.CCC_04114"/>